<keyword evidence="1" id="KW-1133">Transmembrane helix</keyword>
<feature type="transmembrane region" description="Helical" evidence="1">
    <location>
        <begin position="72"/>
        <end position="99"/>
    </location>
</feature>
<feature type="transmembrane region" description="Helical" evidence="1">
    <location>
        <begin position="105"/>
        <end position="131"/>
    </location>
</feature>
<dbReference type="WBParaSite" id="maker-uti_cns_0004657-snap-gene-0.1-mRNA-1">
    <property type="protein sequence ID" value="maker-uti_cns_0004657-snap-gene-0.1-mRNA-1"/>
    <property type="gene ID" value="maker-uti_cns_0004657-snap-gene-0.1"/>
</dbReference>
<proteinExistence type="predicted"/>
<keyword evidence="1" id="KW-0472">Membrane</keyword>
<organism evidence="2 3">
    <name type="scientific">Macrostomum lignano</name>
    <dbReference type="NCBI Taxonomy" id="282301"/>
    <lineage>
        <taxon>Eukaryota</taxon>
        <taxon>Metazoa</taxon>
        <taxon>Spiralia</taxon>
        <taxon>Lophotrochozoa</taxon>
        <taxon>Platyhelminthes</taxon>
        <taxon>Rhabditophora</taxon>
        <taxon>Macrostomorpha</taxon>
        <taxon>Macrostomida</taxon>
        <taxon>Macrostomidae</taxon>
        <taxon>Macrostomum</taxon>
    </lineage>
</organism>
<reference evidence="3" key="1">
    <citation type="submission" date="2016-11" db="UniProtKB">
        <authorList>
            <consortium name="WormBaseParasite"/>
        </authorList>
    </citation>
    <scope>IDENTIFICATION</scope>
</reference>
<name>A0A1I8H7I1_9PLAT</name>
<evidence type="ECO:0000313" key="2">
    <source>
        <dbReference type="Proteomes" id="UP000095280"/>
    </source>
</evidence>
<dbReference type="Proteomes" id="UP000095280">
    <property type="component" value="Unplaced"/>
</dbReference>
<protein>
    <submittedName>
        <fullName evidence="3">Transmembrane protein</fullName>
    </submittedName>
</protein>
<evidence type="ECO:0000313" key="3">
    <source>
        <dbReference type="WBParaSite" id="maker-uti_cns_0004657-snap-gene-0.1-mRNA-1"/>
    </source>
</evidence>
<keyword evidence="1" id="KW-0812">Transmembrane</keyword>
<evidence type="ECO:0000256" key="1">
    <source>
        <dbReference type="SAM" id="Phobius"/>
    </source>
</evidence>
<keyword evidence="2" id="KW-1185">Reference proteome</keyword>
<accession>A0A1I8H7I1</accession>
<dbReference type="AlphaFoldDB" id="A0A1I8H7I1"/>
<sequence>KISNRITVELMVEGVGGMQASRFDLHAVRFAPEKKSVESELDPTDNGGFWTACRRFNFNQDVLVRIRKRRRLVAVVVVVVVVLGVVVVLAVVVVVLGVVVVGVVVVVLGVVVVDVVVVLVVLLGVVVSFVATSAAPTASLTEVNGDTASVAYFSSIDVMNPGLVVEIDISPMIELLRSSPLTLKSN</sequence>